<evidence type="ECO:0000313" key="11">
    <source>
        <dbReference type="EMBL" id="TYK93320.1"/>
    </source>
</evidence>
<dbReference type="GO" id="GO:0005524">
    <property type="term" value="F:ATP binding"/>
    <property type="evidence" value="ECO:0007669"/>
    <property type="project" value="UniProtKB-KW"/>
</dbReference>
<sequence length="211" mass="23011">MKNNKNNGFVKNSFIYILMIIVVITGFQFYLKGTSTQSQQISYSKLIKHLKAGDIKSLSYQPSGSIIEVKGKYEKAQKVSVDPGLSFLGGDASAQVTEFSSLVLPSDSILKEMTSAADKNGTEITVKQESSSGTWITFLMSFLPIVIFAAFMMMMMNQGGGGARGAMSFGKNKAKSQSKGDVKVRFTDVAGAEEEKQELVEVVDFLKNPKK</sequence>
<gene>
    <name evidence="11" type="ORF">E0F67_09675</name>
</gene>
<evidence type="ECO:0000256" key="9">
    <source>
        <dbReference type="SAM" id="Phobius"/>
    </source>
</evidence>
<keyword evidence="9" id="KW-0812">Transmembrane</keyword>
<keyword evidence="2" id="KW-0645">Protease</keyword>
<evidence type="ECO:0000256" key="2">
    <source>
        <dbReference type="ARBA" id="ARBA00022670"/>
    </source>
</evidence>
<dbReference type="GO" id="GO:0004222">
    <property type="term" value="F:metalloendopeptidase activity"/>
    <property type="evidence" value="ECO:0007669"/>
    <property type="project" value="InterPro"/>
</dbReference>
<keyword evidence="5" id="KW-0378">Hydrolase</keyword>
<feature type="non-terminal residue" evidence="11">
    <location>
        <position position="211"/>
    </location>
</feature>
<evidence type="ECO:0000256" key="4">
    <source>
        <dbReference type="ARBA" id="ARBA00022741"/>
    </source>
</evidence>
<feature type="transmembrane region" description="Helical" evidence="9">
    <location>
        <begin position="135"/>
        <end position="154"/>
    </location>
</feature>
<feature type="domain" description="Peptidase M41 FtsH extracellular" evidence="10">
    <location>
        <begin position="14"/>
        <end position="128"/>
    </location>
</feature>
<keyword evidence="8" id="KW-0482">Metalloprotease</keyword>
<evidence type="ECO:0000256" key="6">
    <source>
        <dbReference type="ARBA" id="ARBA00022833"/>
    </source>
</evidence>
<keyword evidence="11" id="KW-0131">Cell cycle</keyword>
<keyword evidence="6" id="KW-0862">Zinc</keyword>
<dbReference type="InterPro" id="IPR050928">
    <property type="entry name" value="ATP-dep_Zn_Metalloprotease"/>
</dbReference>
<dbReference type="Pfam" id="PF06480">
    <property type="entry name" value="FtsH_ext"/>
    <property type="match status" value="1"/>
</dbReference>
<evidence type="ECO:0000256" key="7">
    <source>
        <dbReference type="ARBA" id="ARBA00022840"/>
    </source>
</evidence>
<dbReference type="PANTHER" id="PTHR43655">
    <property type="entry name" value="ATP-DEPENDENT PROTEASE"/>
    <property type="match status" value="1"/>
</dbReference>
<keyword evidence="9" id="KW-0472">Membrane</keyword>
<accession>A0A5S4TAV3</accession>
<keyword evidence="4" id="KW-0547">Nucleotide-binding</keyword>
<dbReference type="InterPro" id="IPR011546">
    <property type="entry name" value="Pept_M41_FtsH_extracell"/>
</dbReference>
<protein>
    <submittedName>
        <fullName evidence="11">Cell division protein FtsH</fullName>
    </submittedName>
</protein>
<dbReference type="GO" id="GO:0006508">
    <property type="term" value="P:proteolysis"/>
    <property type="evidence" value="ECO:0007669"/>
    <property type="project" value="UniProtKB-KW"/>
</dbReference>
<proteinExistence type="predicted"/>
<evidence type="ECO:0000256" key="3">
    <source>
        <dbReference type="ARBA" id="ARBA00022723"/>
    </source>
</evidence>
<name>A0A5S4TAV3_STRPY</name>
<evidence type="ECO:0000256" key="8">
    <source>
        <dbReference type="ARBA" id="ARBA00023049"/>
    </source>
</evidence>
<dbReference type="Proteomes" id="UP000325300">
    <property type="component" value="Unassembled WGS sequence"/>
</dbReference>
<dbReference type="GO" id="GO:0008270">
    <property type="term" value="F:zinc ion binding"/>
    <property type="evidence" value="ECO:0007669"/>
    <property type="project" value="InterPro"/>
</dbReference>
<keyword evidence="3" id="KW-0479">Metal-binding</keyword>
<dbReference type="GO" id="GO:0051301">
    <property type="term" value="P:cell division"/>
    <property type="evidence" value="ECO:0007669"/>
    <property type="project" value="UniProtKB-KW"/>
</dbReference>
<evidence type="ECO:0000256" key="1">
    <source>
        <dbReference type="ARBA" id="ARBA00001947"/>
    </source>
</evidence>
<keyword evidence="9" id="KW-1133">Transmembrane helix</keyword>
<evidence type="ECO:0000256" key="5">
    <source>
        <dbReference type="ARBA" id="ARBA00022801"/>
    </source>
</evidence>
<keyword evidence="7" id="KW-0067">ATP-binding</keyword>
<organism evidence="11 12">
    <name type="scientific">Streptococcus pyogenes</name>
    <dbReference type="NCBI Taxonomy" id="1314"/>
    <lineage>
        <taxon>Bacteria</taxon>
        <taxon>Bacillati</taxon>
        <taxon>Bacillota</taxon>
        <taxon>Bacilli</taxon>
        <taxon>Lactobacillales</taxon>
        <taxon>Streptococcaceae</taxon>
        <taxon>Streptococcus</taxon>
    </lineage>
</organism>
<dbReference type="AlphaFoldDB" id="A0A5S4TAV3"/>
<comment type="caution">
    <text evidence="11">The sequence shown here is derived from an EMBL/GenBank/DDBJ whole genome shotgun (WGS) entry which is preliminary data.</text>
</comment>
<dbReference type="GO" id="GO:0004176">
    <property type="term" value="F:ATP-dependent peptidase activity"/>
    <property type="evidence" value="ECO:0007669"/>
    <property type="project" value="InterPro"/>
</dbReference>
<reference evidence="11 12" key="1">
    <citation type="submission" date="2019-02" db="EMBL/GenBank/DDBJ databases">
        <title>Novel genomic isolates of S. pyogenes and S. dysgalactiae subsp. equisimilis associated to necrotising fasciitis (NSTI).</title>
        <authorList>
            <person name="Barrantes I."/>
        </authorList>
    </citation>
    <scope>NUCLEOTIDE SEQUENCE [LARGE SCALE GENOMIC DNA]</scope>
    <source>
        <strain evidence="11 12">SPY5003</strain>
    </source>
</reference>
<keyword evidence="11" id="KW-0132">Cell division</keyword>
<feature type="transmembrane region" description="Helical" evidence="9">
    <location>
        <begin position="12"/>
        <end position="31"/>
    </location>
</feature>
<dbReference type="RefSeq" id="WP_187417517.1">
    <property type="nucleotide sequence ID" value="NZ_SJLI01000128.1"/>
</dbReference>
<comment type="cofactor">
    <cofactor evidence="1">
        <name>Zn(2+)</name>
        <dbReference type="ChEBI" id="CHEBI:29105"/>
    </cofactor>
</comment>
<dbReference type="PANTHER" id="PTHR43655:SF2">
    <property type="entry name" value="AFG3 LIKE MATRIX AAA PEPTIDASE SUBUNIT 2, ISOFORM A"/>
    <property type="match status" value="1"/>
</dbReference>
<dbReference type="GO" id="GO:0016020">
    <property type="term" value="C:membrane"/>
    <property type="evidence" value="ECO:0007669"/>
    <property type="project" value="InterPro"/>
</dbReference>
<evidence type="ECO:0000313" key="12">
    <source>
        <dbReference type="Proteomes" id="UP000325300"/>
    </source>
</evidence>
<evidence type="ECO:0000259" key="10">
    <source>
        <dbReference type="Pfam" id="PF06480"/>
    </source>
</evidence>
<dbReference type="EMBL" id="SJLI01000128">
    <property type="protein sequence ID" value="TYK93320.1"/>
    <property type="molecule type" value="Genomic_DNA"/>
</dbReference>